<name>A0AAV6NVM8_9ROSI</name>
<dbReference type="AlphaFoldDB" id="A0AAV6NVM8"/>
<sequence length="93" mass="10224">MDWVCLADDSFAFVRLVYGNVKKIQLCPEDEKLFILFEEVGGSFGDEDGKENENEVSGLDDEVGRFEADIRGRGKGLAGVVSVVVAIGGRQRR</sequence>
<reference evidence="1 2" key="1">
    <citation type="journal article" date="2021" name="Hortic Res">
        <title>The domestication of Cucurbita argyrosperma as revealed by the genome of its wild relative.</title>
        <authorList>
            <person name="Barrera-Redondo J."/>
            <person name="Sanchez-de la Vega G."/>
            <person name="Aguirre-Liguori J.A."/>
            <person name="Castellanos-Morales G."/>
            <person name="Gutierrez-Guerrero Y.T."/>
            <person name="Aguirre-Dugua X."/>
            <person name="Aguirre-Planter E."/>
            <person name="Tenaillon M.I."/>
            <person name="Lira-Saade R."/>
            <person name="Eguiarte L.E."/>
        </authorList>
    </citation>
    <scope>NUCLEOTIDE SEQUENCE [LARGE SCALE GENOMIC DNA]</scope>
    <source>
        <strain evidence="1">JBR-2021</strain>
    </source>
</reference>
<dbReference type="Proteomes" id="UP000685013">
    <property type="component" value="Chromosome 3"/>
</dbReference>
<evidence type="ECO:0000313" key="2">
    <source>
        <dbReference type="Proteomes" id="UP000685013"/>
    </source>
</evidence>
<accession>A0AAV6NVM8</accession>
<dbReference type="EMBL" id="JAGKQH010000003">
    <property type="protein sequence ID" value="KAG6603477.1"/>
    <property type="molecule type" value="Genomic_DNA"/>
</dbReference>
<evidence type="ECO:0000313" key="1">
    <source>
        <dbReference type="EMBL" id="KAG6603477.1"/>
    </source>
</evidence>
<keyword evidence="2" id="KW-1185">Reference proteome</keyword>
<comment type="caution">
    <text evidence="1">The sequence shown here is derived from an EMBL/GenBank/DDBJ whole genome shotgun (WGS) entry which is preliminary data.</text>
</comment>
<organism evidence="1 2">
    <name type="scientific">Cucurbita argyrosperma subsp. sororia</name>
    <dbReference type="NCBI Taxonomy" id="37648"/>
    <lineage>
        <taxon>Eukaryota</taxon>
        <taxon>Viridiplantae</taxon>
        <taxon>Streptophyta</taxon>
        <taxon>Embryophyta</taxon>
        <taxon>Tracheophyta</taxon>
        <taxon>Spermatophyta</taxon>
        <taxon>Magnoliopsida</taxon>
        <taxon>eudicotyledons</taxon>
        <taxon>Gunneridae</taxon>
        <taxon>Pentapetalae</taxon>
        <taxon>rosids</taxon>
        <taxon>fabids</taxon>
        <taxon>Cucurbitales</taxon>
        <taxon>Cucurbitaceae</taxon>
        <taxon>Cucurbiteae</taxon>
        <taxon>Cucurbita</taxon>
    </lineage>
</organism>
<gene>
    <name evidence="1" type="ORF">SDJN03_04086</name>
</gene>
<proteinExistence type="predicted"/>
<protein>
    <submittedName>
        <fullName evidence="1">Uncharacterized protein</fullName>
    </submittedName>
</protein>
<feature type="non-terminal residue" evidence="1">
    <location>
        <position position="1"/>
    </location>
</feature>